<dbReference type="RefSeq" id="WP_390199904.1">
    <property type="nucleotide sequence ID" value="NZ_JBHSDV010000004.1"/>
</dbReference>
<comment type="catalytic activity">
    <reaction evidence="1">
        <text>ATP + protein L-histidine = ADP + protein N-phospho-L-histidine.</text>
        <dbReference type="EC" id="2.7.13.3"/>
    </reaction>
</comment>
<keyword evidence="9 16" id="KW-0418">Kinase</keyword>
<proteinExistence type="predicted"/>
<sequence>MLKKWTQINNLPIRVKLISHFLLISILPIICLGLLVSWTVERVLEEDANENTQQIISKVNETFEFYISNMQSITYMIAFDDDIKDFLSTGNKDNKYDMQQFLRNFTTISSEIAGILIVNKDGEYISNELYASPIIDLTETDWYEAAVQNNGIFHIIGRPDGRRLLSIVDYKNEDVVTVVRSVVNPFTNEVEGVILIDLKLRVIAESAKNVRLGKNGYLMVMDKTGENIYQPANSIINHIPMEWFDDTSSGNFVKEVNDENVQFIYQRSSFANWITVGVFPQRDTLFELKEINFYLVVFIFFIMLFGIPVSYYLSYTISKPIVQLMSFMQFVEKGNFQVRYNEKRLDEIGLLGRSFNKMIIRINELMHLAERQERQKREAEFRSLQANINPHFLYNTLDTIQWMARKQKALDVAEIVSALAKLFRIGLSKGRDMITVEEEIAHIDSYLAIQKVRYRDKLLYTVKLDDTVKKWYTLKFILQPIIENAIYHGIKEKRGQGIIEIIVEEKDSCIVMIVRDNGAGMSIEQLEEMTISLAEAIVRTEKADEIRNKKGYGLLNVQARIQLTYGKAYGMHIDSELGKGTIVTIRLPKLVDNQQPRGGEL</sequence>
<evidence type="ECO:0000313" key="16">
    <source>
        <dbReference type="EMBL" id="MFC4388686.1"/>
    </source>
</evidence>
<evidence type="ECO:0000256" key="2">
    <source>
        <dbReference type="ARBA" id="ARBA00004651"/>
    </source>
</evidence>
<evidence type="ECO:0000256" key="9">
    <source>
        <dbReference type="ARBA" id="ARBA00022777"/>
    </source>
</evidence>
<dbReference type="InterPro" id="IPR003594">
    <property type="entry name" value="HATPase_dom"/>
</dbReference>
<dbReference type="Gene3D" id="3.30.565.10">
    <property type="entry name" value="Histidine kinase-like ATPase, C-terminal domain"/>
    <property type="match status" value="1"/>
</dbReference>
<evidence type="ECO:0000256" key="1">
    <source>
        <dbReference type="ARBA" id="ARBA00000085"/>
    </source>
</evidence>
<dbReference type="CDD" id="cd06225">
    <property type="entry name" value="HAMP"/>
    <property type="match status" value="1"/>
</dbReference>
<evidence type="ECO:0000313" key="17">
    <source>
        <dbReference type="Proteomes" id="UP001595880"/>
    </source>
</evidence>
<dbReference type="SUPFAM" id="SSF158472">
    <property type="entry name" value="HAMP domain-like"/>
    <property type="match status" value="1"/>
</dbReference>
<evidence type="ECO:0000256" key="5">
    <source>
        <dbReference type="ARBA" id="ARBA00022553"/>
    </source>
</evidence>
<dbReference type="Pfam" id="PF02743">
    <property type="entry name" value="dCache_1"/>
    <property type="match status" value="1"/>
</dbReference>
<dbReference type="InterPro" id="IPR003660">
    <property type="entry name" value="HAMP_dom"/>
</dbReference>
<feature type="transmembrane region" description="Helical" evidence="14">
    <location>
        <begin position="21"/>
        <end position="40"/>
    </location>
</feature>
<dbReference type="Gene3D" id="3.30.450.20">
    <property type="entry name" value="PAS domain"/>
    <property type="match status" value="2"/>
</dbReference>
<dbReference type="Pfam" id="PF06580">
    <property type="entry name" value="His_kinase"/>
    <property type="match status" value="1"/>
</dbReference>
<dbReference type="InterPro" id="IPR036890">
    <property type="entry name" value="HATPase_C_sf"/>
</dbReference>
<evidence type="ECO:0000259" key="15">
    <source>
        <dbReference type="PROSITE" id="PS50885"/>
    </source>
</evidence>
<accession>A0ABV8VVZ3</accession>
<dbReference type="PANTHER" id="PTHR34220">
    <property type="entry name" value="SENSOR HISTIDINE KINASE YPDA"/>
    <property type="match status" value="1"/>
</dbReference>
<dbReference type="GO" id="GO:0004673">
    <property type="term" value="F:protein histidine kinase activity"/>
    <property type="evidence" value="ECO:0007669"/>
    <property type="project" value="UniProtKB-EC"/>
</dbReference>
<dbReference type="InterPro" id="IPR004358">
    <property type="entry name" value="Sig_transdc_His_kin-like_C"/>
</dbReference>
<evidence type="ECO:0000256" key="6">
    <source>
        <dbReference type="ARBA" id="ARBA00022679"/>
    </source>
</evidence>
<evidence type="ECO:0000256" key="14">
    <source>
        <dbReference type="SAM" id="Phobius"/>
    </source>
</evidence>
<evidence type="ECO:0000256" key="3">
    <source>
        <dbReference type="ARBA" id="ARBA00012438"/>
    </source>
</evidence>
<keyword evidence="17" id="KW-1185">Reference proteome</keyword>
<protein>
    <recommendedName>
        <fullName evidence="3">histidine kinase</fullName>
        <ecNumber evidence="3">2.7.13.3</ecNumber>
    </recommendedName>
</protein>
<dbReference type="Gene3D" id="6.10.340.10">
    <property type="match status" value="1"/>
</dbReference>
<organism evidence="16 17">
    <name type="scientific">Gracilibacillus marinus</name>
    <dbReference type="NCBI Taxonomy" id="630535"/>
    <lineage>
        <taxon>Bacteria</taxon>
        <taxon>Bacillati</taxon>
        <taxon>Bacillota</taxon>
        <taxon>Bacilli</taxon>
        <taxon>Bacillales</taxon>
        <taxon>Bacillaceae</taxon>
        <taxon>Gracilibacillus</taxon>
    </lineage>
</organism>
<keyword evidence="10" id="KW-0067">ATP-binding</keyword>
<dbReference type="InterPro" id="IPR033479">
    <property type="entry name" value="dCache_1"/>
</dbReference>
<dbReference type="SMART" id="SM00387">
    <property type="entry name" value="HATPase_c"/>
    <property type="match status" value="1"/>
</dbReference>
<dbReference type="PRINTS" id="PR00344">
    <property type="entry name" value="BCTRLSENSOR"/>
</dbReference>
<keyword evidence="4" id="KW-1003">Cell membrane</keyword>
<feature type="domain" description="HAMP" evidence="15">
    <location>
        <begin position="315"/>
        <end position="367"/>
    </location>
</feature>
<evidence type="ECO:0000256" key="12">
    <source>
        <dbReference type="ARBA" id="ARBA00023012"/>
    </source>
</evidence>
<dbReference type="EMBL" id="JBHSDV010000004">
    <property type="protein sequence ID" value="MFC4388686.1"/>
    <property type="molecule type" value="Genomic_DNA"/>
</dbReference>
<dbReference type="Pfam" id="PF00672">
    <property type="entry name" value="HAMP"/>
    <property type="match status" value="1"/>
</dbReference>
<dbReference type="PANTHER" id="PTHR34220:SF11">
    <property type="entry name" value="SENSOR PROTEIN KINASE HPTS"/>
    <property type="match status" value="1"/>
</dbReference>
<dbReference type="InterPro" id="IPR050640">
    <property type="entry name" value="Bact_2-comp_sensor_kinase"/>
</dbReference>
<keyword evidence="7 14" id="KW-0812">Transmembrane</keyword>
<keyword evidence="8" id="KW-0547">Nucleotide-binding</keyword>
<dbReference type="InterPro" id="IPR010559">
    <property type="entry name" value="Sig_transdc_His_kin_internal"/>
</dbReference>
<evidence type="ECO:0000256" key="8">
    <source>
        <dbReference type="ARBA" id="ARBA00022741"/>
    </source>
</evidence>
<comment type="subcellular location">
    <subcellularLocation>
        <location evidence="2">Cell membrane</location>
        <topology evidence="2">Multi-pass membrane protein</topology>
    </subcellularLocation>
</comment>
<dbReference type="SUPFAM" id="SSF55874">
    <property type="entry name" value="ATPase domain of HSP90 chaperone/DNA topoisomerase II/histidine kinase"/>
    <property type="match status" value="1"/>
</dbReference>
<evidence type="ECO:0000256" key="10">
    <source>
        <dbReference type="ARBA" id="ARBA00022840"/>
    </source>
</evidence>
<dbReference type="Pfam" id="PF02518">
    <property type="entry name" value="HATPase_c"/>
    <property type="match status" value="1"/>
</dbReference>
<dbReference type="EC" id="2.7.13.3" evidence="3"/>
<name>A0ABV8VVZ3_9BACI</name>
<feature type="transmembrane region" description="Helical" evidence="14">
    <location>
        <begin position="291"/>
        <end position="313"/>
    </location>
</feature>
<dbReference type="SMART" id="SM00304">
    <property type="entry name" value="HAMP"/>
    <property type="match status" value="1"/>
</dbReference>
<dbReference type="Proteomes" id="UP001595880">
    <property type="component" value="Unassembled WGS sequence"/>
</dbReference>
<evidence type="ECO:0000256" key="11">
    <source>
        <dbReference type="ARBA" id="ARBA00022989"/>
    </source>
</evidence>
<gene>
    <name evidence="16" type="ORF">ACFOZ1_12875</name>
</gene>
<dbReference type="PROSITE" id="PS50885">
    <property type="entry name" value="HAMP"/>
    <property type="match status" value="1"/>
</dbReference>
<keyword evidence="5" id="KW-0597">Phosphoprotein</keyword>
<comment type="caution">
    <text evidence="16">The sequence shown here is derived from an EMBL/GenBank/DDBJ whole genome shotgun (WGS) entry which is preliminary data.</text>
</comment>
<keyword evidence="13 14" id="KW-0472">Membrane</keyword>
<evidence type="ECO:0000256" key="7">
    <source>
        <dbReference type="ARBA" id="ARBA00022692"/>
    </source>
</evidence>
<evidence type="ECO:0000256" key="4">
    <source>
        <dbReference type="ARBA" id="ARBA00022475"/>
    </source>
</evidence>
<evidence type="ECO:0000256" key="13">
    <source>
        <dbReference type="ARBA" id="ARBA00023136"/>
    </source>
</evidence>
<keyword evidence="11 14" id="KW-1133">Transmembrane helix</keyword>
<reference evidence="17" key="1">
    <citation type="journal article" date="2019" name="Int. J. Syst. Evol. Microbiol.">
        <title>The Global Catalogue of Microorganisms (GCM) 10K type strain sequencing project: providing services to taxonomists for standard genome sequencing and annotation.</title>
        <authorList>
            <consortium name="The Broad Institute Genomics Platform"/>
            <consortium name="The Broad Institute Genome Sequencing Center for Infectious Disease"/>
            <person name="Wu L."/>
            <person name="Ma J."/>
        </authorList>
    </citation>
    <scope>NUCLEOTIDE SEQUENCE [LARGE SCALE GENOMIC DNA]</scope>
    <source>
        <strain evidence="17">KACC 14058</strain>
    </source>
</reference>
<keyword evidence="6 16" id="KW-0808">Transferase</keyword>
<keyword evidence="12" id="KW-0902">Two-component regulatory system</keyword>